<comment type="caution">
    <text evidence="2">The sequence shown here is derived from an EMBL/GenBank/DDBJ whole genome shotgun (WGS) entry which is preliminary data.</text>
</comment>
<accession>A0ABN2FJ87</accession>
<proteinExistence type="predicted"/>
<keyword evidence="1" id="KW-1133">Transmembrane helix</keyword>
<evidence type="ECO:0000313" key="3">
    <source>
        <dbReference type="Proteomes" id="UP001500064"/>
    </source>
</evidence>
<dbReference type="SUPFAM" id="SSF103473">
    <property type="entry name" value="MFS general substrate transporter"/>
    <property type="match status" value="1"/>
</dbReference>
<protein>
    <recommendedName>
        <fullName evidence="4">MFS transporter</fullName>
    </recommendedName>
</protein>
<dbReference type="Proteomes" id="UP001500064">
    <property type="component" value="Unassembled WGS sequence"/>
</dbReference>
<evidence type="ECO:0000313" key="2">
    <source>
        <dbReference type="EMBL" id="GAA1649618.1"/>
    </source>
</evidence>
<feature type="transmembrane region" description="Helical" evidence="1">
    <location>
        <begin position="86"/>
        <end position="106"/>
    </location>
</feature>
<evidence type="ECO:0000256" key="1">
    <source>
        <dbReference type="SAM" id="Phobius"/>
    </source>
</evidence>
<sequence length="110" mass="10736">MLVCAMAGAVAFAALVYTSIQLQSAEGLDPVHAGLAMTPLALAGFLTSTLEGRFLHGASPRLTAGAGLLVNGAGCLPQIWSLPLGLIVTGIGVGLVGPAMGAAVMAPAPA</sequence>
<organism evidence="2 3">
    <name type="scientific">Nonomuraea maheshkhaliensis</name>
    <dbReference type="NCBI Taxonomy" id="419590"/>
    <lineage>
        <taxon>Bacteria</taxon>
        <taxon>Bacillati</taxon>
        <taxon>Actinomycetota</taxon>
        <taxon>Actinomycetes</taxon>
        <taxon>Streptosporangiales</taxon>
        <taxon>Streptosporangiaceae</taxon>
        <taxon>Nonomuraea</taxon>
    </lineage>
</organism>
<evidence type="ECO:0008006" key="4">
    <source>
        <dbReference type="Google" id="ProtNLM"/>
    </source>
</evidence>
<dbReference type="Gene3D" id="1.20.1250.20">
    <property type="entry name" value="MFS general substrate transporter like domains"/>
    <property type="match status" value="1"/>
</dbReference>
<keyword evidence="1" id="KW-0472">Membrane</keyword>
<keyword evidence="1" id="KW-0812">Transmembrane</keyword>
<reference evidence="2 3" key="1">
    <citation type="journal article" date="2019" name="Int. J. Syst. Evol. Microbiol.">
        <title>The Global Catalogue of Microorganisms (GCM) 10K type strain sequencing project: providing services to taxonomists for standard genome sequencing and annotation.</title>
        <authorList>
            <consortium name="The Broad Institute Genomics Platform"/>
            <consortium name="The Broad Institute Genome Sequencing Center for Infectious Disease"/>
            <person name="Wu L."/>
            <person name="Ma J."/>
        </authorList>
    </citation>
    <scope>NUCLEOTIDE SEQUENCE [LARGE SCALE GENOMIC DNA]</scope>
    <source>
        <strain evidence="2 3">JCM 13929</strain>
    </source>
</reference>
<dbReference type="InterPro" id="IPR036259">
    <property type="entry name" value="MFS_trans_sf"/>
</dbReference>
<name>A0ABN2FJ87_9ACTN</name>
<dbReference type="EMBL" id="BAAAMU010000041">
    <property type="protein sequence ID" value="GAA1649618.1"/>
    <property type="molecule type" value="Genomic_DNA"/>
</dbReference>
<gene>
    <name evidence="2" type="ORF">GCM10009733_053330</name>
</gene>
<keyword evidence="3" id="KW-1185">Reference proteome</keyword>